<accession>M4VVB7</accession>
<sequence length="42" mass="4235">MNRLMAPLNTKAIAANLAQTGILAGIVGGFVASVCAMDGLME</sequence>
<organism evidence="2 3">
    <name type="scientific">Micavibrio aeruginosavorus EPB</name>
    <dbReference type="NCBI Taxonomy" id="349215"/>
    <lineage>
        <taxon>Bacteria</taxon>
        <taxon>Pseudomonadati</taxon>
        <taxon>Bdellovibrionota</taxon>
        <taxon>Bdellovibrionia</taxon>
        <taxon>Bdellovibrionales</taxon>
        <taxon>Pseudobdellovibrionaceae</taxon>
        <taxon>Micavibrio</taxon>
    </lineage>
</organism>
<evidence type="ECO:0000313" key="2">
    <source>
        <dbReference type="EMBL" id="AGH97144.1"/>
    </source>
</evidence>
<keyword evidence="1" id="KW-0472">Membrane</keyword>
<feature type="transmembrane region" description="Helical" evidence="1">
    <location>
        <begin position="12"/>
        <end position="36"/>
    </location>
</feature>
<dbReference type="KEGG" id="man:A11S_309"/>
<dbReference type="STRING" id="349215.A11S_309"/>
<dbReference type="Proteomes" id="UP000011932">
    <property type="component" value="Chromosome"/>
</dbReference>
<name>M4VVB7_9BACT</name>
<evidence type="ECO:0000256" key="1">
    <source>
        <dbReference type="SAM" id="Phobius"/>
    </source>
</evidence>
<dbReference type="HOGENOM" id="CLU_3254020_0_0_5"/>
<keyword evidence="1" id="KW-0812">Transmembrane</keyword>
<gene>
    <name evidence="2" type="ORF">A11S_309</name>
</gene>
<evidence type="ECO:0000313" key="3">
    <source>
        <dbReference type="Proteomes" id="UP000011932"/>
    </source>
</evidence>
<dbReference type="AlphaFoldDB" id="M4VVB7"/>
<proteinExistence type="predicted"/>
<reference evidence="2 3" key="1">
    <citation type="journal article" date="2013" name="ISME J.">
        <title>By their genes ye shall know them: genomic signatures of predatory bacteria.</title>
        <authorList>
            <person name="Pasternak Z."/>
            <person name="Pietrokovski S."/>
            <person name="Rotem O."/>
            <person name="Gophna U."/>
            <person name="Lurie-Weinberger M.N."/>
            <person name="Jurkevitch E."/>
        </authorList>
    </citation>
    <scope>NUCLEOTIDE SEQUENCE [LARGE SCALE GENOMIC DNA]</scope>
    <source>
        <strain evidence="2">EPB</strain>
    </source>
</reference>
<protein>
    <submittedName>
        <fullName evidence="2">Uncharacterized protein</fullName>
    </submittedName>
</protein>
<dbReference type="EMBL" id="CP003538">
    <property type="protein sequence ID" value="AGH97144.1"/>
    <property type="molecule type" value="Genomic_DNA"/>
</dbReference>
<dbReference type="RefSeq" id="WP_015466703.1">
    <property type="nucleotide sequence ID" value="NC_020812.1"/>
</dbReference>
<keyword evidence="1" id="KW-1133">Transmembrane helix</keyword>